<evidence type="ECO:0000256" key="4">
    <source>
        <dbReference type="RuleBase" id="RU361169"/>
    </source>
</evidence>
<evidence type="ECO:0000313" key="6">
    <source>
        <dbReference type="EMBL" id="MDQ0225988.1"/>
    </source>
</evidence>
<comment type="similarity">
    <text evidence="1 4">Belongs to the glycosyl hydrolase 28 family.</text>
</comment>
<feature type="domain" description="Rhamnogalacturonase A/B/Epimerase-like pectate lyase" evidence="5">
    <location>
        <begin position="12"/>
        <end position="65"/>
    </location>
</feature>
<dbReference type="InterPro" id="IPR011050">
    <property type="entry name" value="Pectin_lyase_fold/virulence"/>
</dbReference>
<dbReference type="SUPFAM" id="SSF51126">
    <property type="entry name" value="Pectin lyase-like"/>
    <property type="match status" value="1"/>
</dbReference>
<keyword evidence="2 4" id="KW-0378">Hydrolase</keyword>
<accession>A0ABT9Z149</accession>
<evidence type="ECO:0000256" key="3">
    <source>
        <dbReference type="ARBA" id="ARBA00023295"/>
    </source>
</evidence>
<dbReference type="Pfam" id="PF12708">
    <property type="entry name" value="Pect-lyase_RHGA_epim"/>
    <property type="match status" value="1"/>
</dbReference>
<dbReference type="EMBL" id="JAUSTZ010000003">
    <property type="protein sequence ID" value="MDQ0225988.1"/>
    <property type="molecule type" value="Genomic_DNA"/>
</dbReference>
<comment type="caution">
    <text evidence="6">The sequence shown here is derived from an EMBL/GenBank/DDBJ whole genome shotgun (WGS) entry which is preliminary data.</text>
</comment>
<protein>
    <submittedName>
        <fullName evidence="6">Polygalacturonase</fullName>
    </submittedName>
</protein>
<dbReference type="PANTHER" id="PTHR31339">
    <property type="entry name" value="PECTIN LYASE-RELATED"/>
    <property type="match status" value="1"/>
</dbReference>
<dbReference type="Pfam" id="PF00295">
    <property type="entry name" value="Glyco_hydro_28"/>
    <property type="match status" value="1"/>
</dbReference>
<dbReference type="InterPro" id="IPR006626">
    <property type="entry name" value="PbH1"/>
</dbReference>
<evidence type="ECO:0000259" key="5">
    <source>
        <dbReference type="Pfam" id="PF12708"/>
    </source>
</evidence>
<dbReference type="Gene3D" id="2.160.20.10">
    <property type="entry name" value="Single-stranded right-handed beta-helix, Pectin lyase-like"/>
    <property type="match status" value="1"/>
</dbReference>
<organism evidence="6 7">
    <name type="scientific">Metabacillus niabensis</name>
    <dbReference type="NCBI Taxonomy" id="324854"/>
    <lineage>
        <taxon>Bacteria</taxon>
        <taxon>Bacillati</taxon>
        <taxon>Bacillota</taxon>
        <taxon>Bacilli</taxon>
        <taxon>Bacillales</taxon>
        <taxon>Bacillaceae</taxon>
        <taxon>Metabacillus</taxon>
    </lineage>
</organism>
<dbReference type="InterPro" id="IPR000743">
    <property type="entry name" value="Glyco_hydro_28"/>
</dbReference>
<dbReference type="InterPro" id="IPR051801">
    <property type="entry name" value="GH28_Enzymes"/>
</dbReference>
<dbReference type="SMART" id="SM00710">
    <property type="entry name" value="PbH1"/>
    <property type="match status" value="5"/>
</dbReference>
<dbReference type="InterPro" id="IPR024535">
    <property type="entry name" value="RHGA/B-epi-like_pectate_lyase"/>
</dbReference>
<gene>
    <name evidence="6" type="ORF">J2S02_002332</name>
</gene>
<evidence type="ECO:0000256" key="1">
    <source>
        <dbReference type="ARBA" id="ARBA00008834"/>
    </source>
</evidence>
<dbReference type="RefSeq" id="WP_307190682.1">
    <property type="nucleotide sequence ID" value="NZ_JAUSTZ010000003.1"/>
</dbReference>
<dbReference type="InterPro" id="IPR012334">
    <property type="entry name" value="Pectin_lyas_fold"/>
</dbReference>
<evidence type="ECO:0000256" key="2">
    <source>
        <dbReference type="ARBA" id="ARBA00022801"/>
    </source>
</evidence>
<dbReference type="PANTHER" id="PTHR31339:SF9">
    <property type="entry name" value="PLASMIN AND FIBRONECTIN-BINDING PROTEIN A"/>
    <property type="match status" value="1"/>
</dbReference>
<keyword evidence="7" id="KW-1185">Reference proteome</keyword>
<reference evidence="6 7" key="1">
    <citation type="submission" date="2023-07" db="EMBL/GenBank/DDBJ databases">
        <title>Genomic Encyclopedia of Type Strains, Phase IV (KMG-IV): sequencing the most valuable type-strain genomes for metagenomic binning, comparative biology and taxonomic classification.</title>
        <authorList>
            <person name="Goeker M."/>
        </authorList>
    </citation>
    <scope>NUCLEOTIDE SEQUENCE [LARGE SCALE GENOMIC DNA]</scope>
    <source>
        <strain evidence="6 7">DSM 17723</strain>
    </source>
</reference>
<proteinExistence type="inferred from homology"/>
<name>A0ABT9Z149_9BACI</name>
<dbReference type="Proteomes" id="UP001232245">
    <property type="component" value="Unassembled WGS sequence"/>
</dbReference>
<keyword evidence="3 4" id="KW-0326">Glycosidase</keyword>
<evidence type="ECO:0000313" key="7">
    <source>
        <dbReference type="Proteomes" id="UP001232245"/>
    </source>
</evidence>
<sequence length="456" mass="50226">MVSTVTSSVYDIKQFGAVCDGLTVNTKAIAQAIEACFKGGGGSVYVPAGRFLTGAVILKSNVNLYLEAGAVLIFSEDVNEYPVVQSRWEGVKRDVYASCIYAENSENISITGHGTLDGQGSFWWELFRNKENEYPRPKLVSFDSCKHATISGIKMINSPSWTVNPICCEDVTIHNITIVNPSDSPNTDGIDPESCRNVRISDCHIDVGDDCIAIKAGTEDTVERVACENITITNCTMIHGHGGVVLGSEMSGDIRNVTVTNCVFEGTDRGIRLKSRRGRGGIVEDIRVSNIVMNGVICPFIANLYYFCGPRGKEKYVWDKNPYPITEETPRFRRIHFSNITAREVSAAAGFLYGLAEMYVEDVTFEHVSVAMAEDAEPGLPAMMSELEPMKQRGFYCGNVSDIGFYNVTVSNHEGPAFYVENGRDIEFSKCKSKQPKTKDKMIVLKNVTVSEHELS</sequence>
<dbReference type="PROSITE" id="PS00502">
    <property type="entry name" value="POLYGALACTURONASE"/>
    <property type="match status" value="1"/>
</dbReference>